<accession>A0A401K011</accession>
<feature type="transmembrane region" description="Helical" evidence="1">
    <location>
        <begin position="66"/>
        <end position="89"/>
    </location>
</feature>
<dbReference type="OrthoDB" id="37830at2"/>
<evidence type="ECO:0000256" key="1">
    <source>
        <dbReference type="SAM" id="Phobius"/>
    </source>
</evidence>
<gene>
    <name evidence="2" type="ORF">SFMTTN_3093</name>
</gene>
<feature type="transmembrane region" description="Helical" evidence="1">
    <location>
        <begin position="421"/>
        <end position="441"/>
    </location>
</feature>
<name>A0A401K011_9PROT</name>
<feature type="transmembrane region" description="Helical" evidence="1">
    <location>
        <begin position="21"/>
        <end position="54"/>
    </location>
</feature>
<dbReference type="InterPro" id="IPR031617">
    <property type="entry name" value="PelG"/>
</dbReference>
<proteinExistence type="predicted"/>
<feature type="transmembrane region" description="Helical" evidence="1">
    <location>
        <begin position="230"/>
        <end position="253"/>
    </location>
</feature>
<evidence type="ECO:0000313" key="2">
    <source>
        <dbReference type="EMBL" id="GCB02270.1"/>
    </source>
</evidence>
<organism evidence="2 3">
    <name type="scientific">Sulfuriferula multivorans</name>
    <dbReference type="NCBI Taxonomy" id="1559896"/>
    <lineage>
        <taxon>Bacteria</taxon>
        <taxon>Pseudomonadati</taxon>
        <taxon>Pseudomonadota</taxon>
        <taxon>Betaproteobacteria</taxon>
        <taxon>Nitrosomonadales</taxon>
        <taxon>Sulfuricellaceae</taxon>
        <taxon>Sulfuriferula</taxon>
    </lineage>
</organism>
<keyword evidence="1" id="KW-0472">Membrane</keyword>
<feature type="transmembrane region" description="Helical" evidence="1">
    <location>
        <begin position="163"/>
        <end position="184"/>
    </location>
</feature>
<keyword evidence="1" id="KW-0812">Transmembrane</keyword>
<feature type="transmembrane region" description="Helical" evidence="1">
    <location>
        <begin position="273"/>
        <end position="291"/>
    </location>
</feature>
<dbReference type="RefSeq" id="WP_124706009.1">
    <property type="nucleotide sequence ID" value="NZ_BGOW01000036.1"/>
</dbReference>
<feature type="transmembrane region" description="Helical" evidence="1">
    <location>
        <begin position="365"/>
        <end position="387"/>
    </location>
</feature>
<dbReference type="AlphaFoldDB" id="A0A401K011"/>
<reference evidence="2 3" key="1">
    <citation type="journal article" date="2019" name="Front. Microbiol.">
        <title>Genomes of Neutrophilic Sulfur-Oxidizing Chemolithoautotrophs Representing 9 Proteobacterial Species From 8 Genera.</title>
        <authorList>
            <person name="Watanabe T."/>
            <person name="Kojima H."/>
            <person name="Umezawa K."/>
            <person name="Hori C."/>
            <person name="Takasuka T.E."/>
            <person name="Kato Y."/>
            <person name="Fukui M."/>
        </authorList>
    </citation>
    <scope>NUCLEOTIDE SEQUENCE [LARGE SCALE GENOMIC DNA]</scope>
    <source>
        <strain evidence="2 3">TTN</strain>
    </source>
</reference>
<comment type="caution">
    <text evidence="2">The sequence shown here is derived from an EMBL/GenBank/DDBJ whole genome shotgun (WGS) entry which is preliminary data.</text>
</comment>
<evidence type="ECO:0000313" key="3">
    <source>
        <dbReference type="Proteomes" id="UP000286806"/>
    </source>
</evidence>
<feature type="transmembrane region" description="Helical" evidence="1">
    <location>
        <begin position="394"/>
        <end position="415"/>
    </location>
</feature>
<feature type="transmembrane region" description="Helical" evidence="1">
    <location>
        <begin position="101"/>
        <end position="127"/>
    </location>
</feature>
<feature type="transmembrane region" description="Helical" evidence="1">
    <location>
        <begin position="133"/>
        <end position="156"/>
    </location>
</feature>
<protein>
    <submittedName>
        <fullName evidence="2">Extracellular matrix protein PelG</fullName>
    </submittedName>
</protein>
<sequence>MAGIGFEIKKILRRDSYLAMFSAYAYAGIIGSGPWVLSILGVLIIGLFSLGVVLPHVLITQFQVTITHLIAMSLILTGFLQLGFTRYIADRLFEKNTDAILPNFIGAIFITTLISGLIGMALALFAFPEQDAVYRLLLIANFVVLCNIWIATIFLSGMKNYKAILVLYTIGYGFAVVAAIFLRGFGLNGLLSGMLLGHFTLMSGMMLLIIRSYPSNHFIEFDFLRKKRMFASLIWTGFFFNLGVWIDKYIFWYTPSTGKSVIGVFNASLIYDLPIFLAYLSIIPGMAVFLVRMETDFVGFYQKFYDAVRDGGTLDYIEEMRDEMVETARQGIFEIIKIQAMAVLIVFVAAPALLKLIGISQYYLSLLYVDVVAAGLQVVFLGIMNVLFYLDKRVIALILTALFAALNLVFSLLSIQLGANWYGYGFAVSLLITVVVGLYWLDRKLAILEYETFMLQK</sequence>
<dbReference type="EMBL" id="BGOW01000036">
    <property type="protein sequence ID" value="GCB02270.1"/>
    <property type="molecule type" value="Genomic_DNA"/>
</dbReference>
<feature type="transmembrane region" description="Helical" evidence="1">
    <location>
        <begin position="338"/>
        <end position="359"/>
    </location>
</feature>
<keyword evidence="1" id="KW-1133">Transmembrane helix</keyword>
<feature type="transmembrane region" description="Helical" evidence="1">
    <location>
        <begin position="190"/>
        <end position="210"/>
    </location>
</feature>
<dbReference type="Pfam" id="PF16933">
    <property type="entry name" value="PelG"/>
    <property type="match status" value="1"/>
</dbReference>
<keyword evidence="3" id="KW-1185">Reference proteome</keyword>
<dbReference type="Proteomes" id="UP000286806">
    <property type="component" value="Unassembled WGS sequence"/>
</dbReference>